<name>A0A2P2PJ23_RHIMU</name>
<reference evidence="2" key="1">
    <citation type="submission" date="2018-02" db="EMBL/GenBank/DDBJ databases">
        <title>Rhizophora mucronata_Transcriptome.</title>
        <authorList>
            <person name="Meera S.P."/>
            <person name="Sreeshan A."/>
            <person name="Augustine A."/>
        </authorList>
    </citation>
    <scope>NUCLEOTIDE SEQUENCE</scope>
    <source>
        <tissue evidence="2">Leaf</tissue>
    </source>
</reference>
<proteinExistence type="predicted"/>
<organism evidence="2">
    <name type="scientific">Rhizophora mucronata</name>
    <name type="common">Asiatic mangrove</name>
    <dbReference type="NCBI Taxonomy" id="61149"/>
    <lineage>
        <taxon>Eukaryota</taxon>
        <taxon>Viridiplantae</taxon>
        <taxon>Streptophyta</taxon>
        <taxon>Embryophyta</taxon>
        <taxon>Tracheophyta</taxon>
        <taxon>Spermatophyta</taxon>
        <taxon>Magnoliopsida</taxon>
        <taxon>eudicotyledons</taxon>
        <taxon>Gunneridae</taxon>
        <taxon>Pentapetalae</taxon>
        <taxon>rosids</taxon>
        <taxon>fabids</taxon>
        <taxon>Malpighiales</taxon>
        <taxon>Rhizophoraceae</taxon>
        <taxon>Rhizophora</taxon>
    </lineage>
</organism>
<feature type="transmembrane region" description="Helical" evidence="1">
    <location>
        <begin position="6"/>
        <end position="27"/>
    </location>
</feature>
<evidence type="ECO:0000313" key="2">
    <source>
        <dbReference type="EMBL" id="MBX54682.1"/>
    </source>
</evidence>
<protein>
    <submittedName>
        <fullName evidence="2">Uncharacterized protein</fullName>
    </submittedName>
</protein>
<dbReference type="AlphaFoldDB" id="A0A2P2PJ23"/>
<keyword evidence="1" id="KW-0472">Membrane</keyword>
<sequence length="30" mass="3490">MLRTVMGLVAFVVFRPFSFYFLYLICLGSV</sequence>
<keyword evidence="1" id="KW-0812">Transmembrane</keyword>
<dbReference type="EMBL" id="GGEC01074198">
    <property type="protein sequence ID" value="MBX54682.1"/>
    <property type="molecule type" value="Transcribed_RNA"/>
</dbReference>
<keyword evidence="1" id="KW-1133">Transmembrane helix</keyword>
<accession>A0A2P2PJ23</accession>
<evidence type="ECO:0000256" key="1">
    <source>
        <dbReference type="SAM" id="Phobius"/>
    </source>
</evidence>